<dbReference type="Gene3D" id="3.40.1580.10">
    <property type="entry name" value="SMI1/KNR4-like"/>
    <property type="match status" value="1"/>
</dbReference>
<organism evidence="2 3">
    <name type="scientific">Actinocatenispora comari</name>
    <dbReference type="NCBI Taxonomy" id="2807577"/>
    <lineage>
        <taxon>Bacteria</taxon>
        <taxon>Bacillati</taxon>
        <taxon>Actinomycetota</taxon>
        <taxon>Actinomycetes</taxon>
        <taxon>Micromonosporales</taxon>
        <taxon>Micromonosporaceae</taxon>
        <taxon>Actinocatenispora</taxon>
    </lineage>
</organism>
<feature type="domain" description="Knr4/Smi1-like" evidence="1">
    <location>
        <begin position="28"/>
        <end position="156"/>
    </location>
</feature>
<sequence>MSEYDTLLTQIAEHARHGGRANEPMPDPLLQTAIDEAERRLGFRLHPLLAAAYRTISNGGFGPDYELLGLISNDGNGQQAVDAYLELRTTGAGTKWAWPEGVLPIMDWGCGMLACVDCRSDEGTVLLFEPNPGDPDLAWYLDSPTLPAWFEHYVNDTG</sequence>
<dbReference type="AlphaFoldDB" id="A0A8J4A6D8"/>
<dbReference type="RefSeq" id="WP_207122745.1">
    <property type="nucleotide sequence ID" value="NZ_BOPO01000003.1"/>
</dbReference>
<proteinExistence type="predicted"/>
<dbReference type="Pfam" id="PF09346">
    <property type="entry name" value="SMI1_KNR4"/>
    <property type="match status" value="1"/>
</dbReference>
<comment type="caution">
    <text evidence="2">The sequence shown here is derived from an EMBL/GenBank/DDBJ whole genome shotgun (WGS) entry which is preliminary data.</text>
</comment>
<evidence type="ECO:0000313" key="2">
    <source>
        <dbReference type="EMBL" id="GIL25108.1"/>
    </source>
</evidence>
<dbReference type="InterPro" id="IPR037883">
    <property type="entry name" value="Knr4/Smi1-like_sf"/>
</dbReference>
<protein>
    <submittedName>
        <fullName evidence="2">SMI1/KNR4 family protein</fullName>
    </submittedName>
</protein>
<keyword evidence="3" id="KW-1185">Reference proteome</keyword>
<name>A0A8J4A6D8_9ACTN</name>
<dbReference type="InterPro" id="IPR018958">
    <property type="entry name" value="Knr4/Smi1-like_dom"/>
</dbReference>
<dbReference type="EMBL" id="BOPO01000003">
    <property type="protein sequence ID" value="GIL25108.1"/>
    <property type="molecule type" value="Genomic_DNA"/>
</dbReference>
<dbReference type="Proteomes" id="UP000614996">
    <property type="component" value="Unassembled WGS sequence"/>
</dbReference>
<dbReference type="SUPFAM" id="SSF160631">
    <property type="entry name" value="SMI1/KNR4-like"/>
    <property type="match status" value="1"/>
</dbReference>
<gene>
    <name evidence="2" type="ORF">NUM_03630</name>
</gene>
<evidence type="ECO:0000313" key="3">
    <source>
        <dbReference type="Proteomes" id="UP000614996"/>
    </source>
</evidence>
<accession>A0A8J4A6D8</accession>
<reference evidence="3" key="1">
    <citation type="journal article" date="2021" name="Int. J. Syst. Evol. Microbiol.">
        <title>Actinocatenispora comari sp. nov., an endophytic actinomycete isolated from aerial parts of Comarum salesowianum.</title>
        <authorList>
            <person name="Oyunbileg N."/>
            <person name="Iizaka Y."/>
            <person name="Hamada M."/>
            <person name="Davaapurev B.O."/>
            <person name="Fukumoto A."/>
            <person name="Tsetseg B."/>
            <person name="Kato F."/>
            <person name="Tamura T."/>
            <person name="Batkhuu J."/>
            <person name="Anzai Y."/>
        </authorList>
    </citation>
    <scope>NUCLEOTIDE SEQUENCE [LARGE SCALE GENOMIC DNA]</scope>
    <source>
        <strain evidence="3">NUM-2625</strain>
    </source>
</reference>
<dbReference type="SMART" id="SM00860">
    <property type="entry name" value="SMI1_KNR4"/>
    <property type="match status" value="1"/>
</dbReference>
<evidence type="ECO:0000259" key="1">
    <source>
        <dbReference type="SMART" id="SM00860"/>
    </source>
</evidence>